<evidence type="ECO:0000259" key="10">
    <source>
        <dbReference type="Pfam" id="PF04136"/>
    </source>
</evidence>
<protein>
    <recommendedName>
        <fullName evidence="3">Conserved oligomeric Golgi complex subunit 3</fullName>
    </recommendedName>
    <alternativeName>
        <fullName evidence="8">Component of oligomeric Golgi complex 3</fullName>
    </alternativeName>
</protein>
<evidence type="ECO:0000259" key="11">
    <source>
        <dbReference type="Pfam" id="PF20671"/>
    </source>
</evidence>
<evidence type="ECO:0000256" key="1">
    <source>
        <dbReference type="ARBA" id="ARBA00004395"/>
    </source>
</evidence>
<feature type="region of interest" description="Disordered" evidence="9">
    <location>
        <begin position="812"/>
        <end position="837"/>
    </location>
</feature>
<dbReference type="InParanoid" id="A0A1V8TM92"/>
<dbReference type="GO" id="GO:0007030">
    <property type="term" value="P:Golgi organization"/>
    <property type="evidence" value="ECO:0007669"/>
    <property type="project" value="TreeGrafter"/>
</dbReference>
<dbReference type="PANTHER" id="PTHR13302:SF8">
    <property type="entry name" value="CONSERVED OLIGOMERIC GOLGI COMPLEX SUBUNIT 3"/>
    <property type="match status" value="1"/>
</dbReference>
<organism evidence="12 13">
    <name type="scientific">Cryoendolithus antarcticus</name>
    <dbReference type="NCBI Taxonomy" id="1507870"/>
    <lineage>
        <taxon>Eukaryota</taxon>
        <taxon>Fungi</taxon>
        <taxon>Dikarya</taxon>
        <taxon>Ascomycota</taxon>
        <taxon>Pezizomycotina</taxon>
        <taxon>Dothideomycetes</taxon>
        <taxon>Dothideomycetidae</taxon>
        <taxon>Cladosporiales</taxon>
        <taxon>Cladosporiaceae</taxon>
        <taxon>Cryoendolithus</taxon>
    </lineage>
</organism>
<dbReference type="Pfam" id="PF04136">
    <property type="entry name" value="COG3_N"/>
    <property type="match status" value="1"/>
</dbReference>
<evidence type="ECO:0000256" key="3">
    <source>
        <dbReference type="ARBA" id="ARBA00020976"/>
    </source>
</evidence>
<keyword evidence="7" id="KW-0472">Membrane</keyword>
<reference evidence="13" key="1">
    <citation type="submission" date="2017-03" db="EMBL/GenBank/DDBJ databases">
        <title>Genomes of endolithic fungi from Antarctica.</title>
        <authorList>
            <person name="Coleine C."/>
            <person name="Masonjones S."/>
            <person name="Stajich J.E."/>
        </authorList>
    </citation>
    <scope>NUCLEOTIDE SEQUENCE [LARGE SCALE GENOMIC DNA]</scope>
    <source>
        <strain evidence="13">CCFEE 5527</strain>
    </source>
</reference>
<comment type="similarity">
    <text evidence="2">Belongs to the COG3 family.</text>
</comment>
<dbReference type="FunCoup" id="A0A1V8TM92">
    <property type="interactions" value="1347"/>
</dbReference>
<dbReference type="GO" id="GO:0006886">
    <property type="term" value="P:intracellular protein transport"/>
    <property type="evidence" value="ECO:0007669"/>
    <property type="project" value="InterPro"/>
</dbReference>
<comment type="subcellular location">
    <subcellularLocation>
        <location evidence="1">Golgi apparatus membrane</location>
        <topology evidence="1">Peripheral membrane protein</topology>
    </subcellularLocation>
</comment>
<evidence type="ECO:0000256" key="8">
    <source>
        <dbReference type="ARBA" id="ARBA00031339"/>
    </source>
</evidence>
<dbReference type="EMBL" id="NAJO01000005">
    <property type="protein sequence ID" value="OQO12424.1"/>
    <property type="molecule type" value="Genomic_DNA"/>
</dbReference>
<evidence type="ECO:0000256" key="9">
    <source>
        <dbReference type="SAM" id="MobiDB-lite"/>
    </source>
</evidence>
<evidence type="ECO:0000256" key="2">
    <source>
        <dbReference type="ARBA" id="ARBA00009936"/>
    </source>
</evidence>
<keyword evidence="6" id="KW-0333">Golgi apparatus</keyword>
<feature type="region of interest" description="Disordered" evidence="9">
    <location>
        <begin position="519"/>
        <end position="562"/>
    </location>
</feature>
<accession>A0A1V8TM92</accession>
<dbReference type="PANTHER" id="PTHR13302">
    <property type="entry name" value="CONSERVED OLIGOMERIC GOLGI COMPLEX COMPONENT 3"/>
    <property type="match status" value="1"/>
</dbReference>
<evidence type="ECO:0000313" key="13">
    <source>
        <dbReference type="Proteomes" id="UP000192596"/>
    </source>
</evidence>
<feature type="domain" description="Conserved oligomeric Golgi complex subunit 3 N-terminal" evidence="10">
    <location>
        <begin position="133"/>
        <end position="276"/>
    </location>
</feature>
<dbReference type="GO" id="GO:0000139">
    <property type="term" value="C:Golgi membrane"/>
    <property type="evidence" value="ECO:0007669"/>
    <property type="project" value="UniProtKB-SubCell"/>
</dbReference>
<proteinExistence type="inferred from homology"/>
<evidence type="ECO:0000313" key="12">
    <source>
        <dbReference type="EMBL" id="OQO12424.1"/>
    </source>
</evidence>
<dbReference type="InterPro" id="IPR048320">
    <property type="entry name" value="COG3_N"/>
</dbReference>
<keyword evidence="4" id="KW-0813">Transport</keyword>
<gene>
    <name evidence="12" type="ORF">B0A48_03066</name>
</gene>
<dbReference type="GO" id="GO:0017119">
    <property type="term" value="C:Golgi transport complex"/>
    <property type="evidence" value="ECO:0007669"/>
    <property type="project" value="TreeGrafter"/>
</dbReference>
<dbReference type="GO" id="GO:0005801">
    <property type="term" value="C:cis-Golgi network"/>
    <property type="evidence" value="ECO:0007669"/>
    <property type="project" value="InterPro"/>
</dbReference>
<dbReference type="OrthoDB" id="296793at2759"/>
<dbReference type="STRING" id="1507870.A0A1V8TM92"/>
<dbReference type="InterPro" id="IPR007265">
    <property type="entry name" value="COG_su3"/>
</dbReference>
<keyword evidence="13" id="KW-1185">Reference proteome</keyword>
<evidence type="ECO:0000256" key="6">
    <source>
        <dbReference type="ARBA" id="ARBA00023034"/>
    </source>
</evidence>
<feature type="region of interest" description="Disordered" evidence="9">
    <location>
        <begin position="1"/>
        <end position="33"/>
    </location>
</feature>
<feature type="domain" description="Conserved oligomeric Golgi complex subunit 3 C-terminal" evidence="11">
    <location>
        <begin position="298"/>
        <end position="665"/>
    </location>
</feature>
<dbReference type="Proteomes" id="UP000192596">
    <property type="component" value="Unassembled WGS sequence"/>
</dbReference>
<dbReference type="GO" id="GO:0006891">
    <property type="term" value="P:intra-Golgi vesicle-mediated transport"/>
    <property type="evidence" value="ECO:0007669"/>
    <property type="project" value="TreeGrafter"/>
</dbReference>
<keyword evidence="5" id="KW-0653">Protein transport</keyword>
<dbReference type="GO" id="GO:0006914">
    <property type="term" value="P:autophagy"/>
    <property type="evidence" value="ECO:0007669"/>
    <property type="project" value="TreeGrafter"/>
</dbReference>
<dbReference type="AlphaFoldDB" id="A0A1V8TM92"/>
<dbReference type="Pfam" id="PF20671">
    <property type="entry name" value="COG3_C"/>
    <property type="match status" value="1"/>
</dbReference>
<evidence type="ECO:0000256" key="5">
    <source>
        <dbReference type="ARBA" id="ARBA00022927"/>
    </source>
</evidence>
<evidence type="ECO:0000256" key="4">
    <source>
        <dbReference type="ARBA" id="ARBA00022448"/>
    </source>
</evidence>
<sequence length="855" mass="94834">MDDAWFHTFTSTAAQPSEKEKPAHARRASLLQQPVDKKADTAIEVITEVNEDVNTLRAGPPNATLARRAQSYSDFYHVATARSSRDTRHVRKRSLDSQRWVSEDRDAELAFEDEVAEVEDQLLEESHAEYEAYAQQLQVTDSHLTNLLDSTSDTLAILASLSASFAAVKSQTDAFRKQCESLITEQRRLSTLADGIEENARYYTYLEPMTRRLNAPGAASLVQGGDFPSMLSSLDNCLAYMEAHPKQLESATYRAKYRLLLTRALTLIRHHFTRSLGDLANDIAKRIQSGQLKSTTHSALLYAKFRVPAPELKALGLEIQKRAVPTPDDVDAGREPEYTGLMRELYESYSTTRGRLVLPLVTRRIAEIAADPQQSDVLDLSKSAIAYMRSICLDEHDLWYEWFETVGALYDFLESLMDPMYDYLRPRIIHETKVEKLCELCASLQGRYMDNDSDDEDSDVDSRVTSPLGNGRPVMVRKLDFGILVQPALEDAQTRLVFLALTVLRDGIEGYKPKPADLEWPKRLSPTTNGKTKGPALSGRRASTHAETVPTPTDPTSDAAFGQSPTHQAGNWYATLPTALHLLRSIYRLIHSSVFDDLAHRIVHSTTLSLLSASNRLSTPPNLGTPQKASSHLFLLAHLLHLKHQLVTFDLETISQPDVDLDFSSLSLQYNDLRVRNPATWIRFVSSAVVGGNLLPRVVENMLDAKAELDGRLRGVIGDVVEEWALEILGSIASPDPAVAASGGSDKAVHELLSRAESLVPELSALLTAFFPAEDSALEQAERARNRATGVTLLQAVRERVQSGYEEFFERATGGQPGRKVGRKGKGKEGDVLGPDMFGERLEGVFTDAEGDDFS</sequence>
<dbReference type="InterPro" id="IPR048685">
    <property type="entry name" value="COG3_C"/>
</dbReference>
<evidence type="ECO:0000256" key="7">
    <source>
        <dbReference type="ARBA" id="ARBA00023136"/>
    </source>
</evidence>
<comment type="caution">
    <text evidence="12">The sequence shown here is derived from an EMBL/GenBank/DDBJ whole genome shotgun (WGS) entry which is preliminary data.</text>
</comment>
<name>A0A1V8TM92_9PEZI</name>